<sequence length="358" mass="39768">MTKRVIIFSLIFLFFLLPVSVSASEVYEVDADVLMVREGPSSDSAVIGKLKQGDHVSVFEESYGWYQTYFGGQKGWVASQYVIGKKDANTENETAQDEEITITKQNVRIRSGPGTTYRMIGSASHGDTYHLVETSKNWVKVERLNGSTGWIASWLTNKQATPPSTETEVQPPVSNQQRTEELEGKTIILDPGHGGIDPGAIGVGDVFEKDLTLQVADDIATALRNAGAHVLLTRSDDRYVSLQQRVQISNAYNTDLFLSLHFNAMSSSAINGTSVHYYDETSRQLAYQMQSDVSDYTGLMNRGVMQDGYYVLRNNQHQALLLELGFITNPHDLLTIQTEDYQVGLAQGITQGLVEYFQ</sequence>
<evidence type="ECO:0000256" key="2">
    <source>
        <dbReference type="ARBA" id="ARBA00023316"/>
    </source>
</evidence>
<dbReference type="CDD" id="cd02696">
    <property type="entry name" value="MurNAc-LAA"/>
    <property type="match status" value="1"/>
</dbReference>
<dbReference type="InterPro" id="IPR050695">
    <property type="entry name" value="N-acetylmuramoyl_amidase_3"/>
</dbReference>
<feature type="domain" description="SH3b" evidence="4">
    <location>
        <begin position="95"/>
        <end position="159"/>
    </location>
</feature>
<evidence type="ECO:0000259" key="4">
    <source>
        <dbReference type="PROSITE" id="PS51781"/>
    </source>
</evidence>
<gene>
    <name evidence="5" type="ORF">MUN87_08220</name>
</gene>
<dbReference type="PANTHER" id="PTHR30404:SF0">
    <property type="entry name" value="N-ACETYLMURAMOYL-L-ALANINE AMIDASE AMIC"/>
    <property type="match status" value="1"/>
</dbReference>
<feature type="domain" description="SH3b" evidence="4">
    <location>
        <begin position="24"/>
        <end position="86"/>
    </location>
</feature>
<dbReference type="SMART" id="SM00287">
    <property type="entry name" value="SH3b"/>
    <property type="match status" value="2"/>
</dbReference>
<dbReference type="PROSITE" id="PS51781">
    <property type="entry name" value="SH3B"/>
    <property type="match status" value="2"/>
</dbReference>
<keyword evidence="6" id="KW-1185">Reference proteome</keyword>
<dbReference type="Gene3D" id="2.30.30.40">
    <property type="entry name" value="SH3 Domains"/>
    <property type="match status" value="2"/>
</dbReference>
<dbReference type="Pfam" id="PF01520">
    <property type="entry name" value="Amidase_3"/>
    <property type="match status" value="1"/>
</dbReference>
<keyword evidence="3" id="KW-0732">Signal</keyword>
<dbReference type="InterPro" id="IPR003646">
    <property type="entry name" value="SH3-like_bac-type"/>
</dbReference>
<dbReference type="RefSeq" id="WP_244747231.1">
    <property type="nucleotide sequence ID" value="NZ_CP095071.1"/>
</dbReference>
<dbReference type="EC" id="3.5.1.28" evidence="5"/>
<name>A0ABY4GUI4_9BACI</name>
<dbReference type="SUPFAM" id="SSF53187">
    <property type="entry name" value="Zn-dependent exopeptidases"/>
    <property type="match status" value="1"/>
</dbReference>
<feature type="chain" id="PRO_5046250018" evidence="3">
    <location>
        <begin position="24"/>
        <end position="358"/>
    </location>
</feature>
<protein>
    <submittedName>
        <fullName evidence="5">N-acetylmuramoyl-L-alanine amidase</fullName>
        <ecNumber evidence="5">3.5.1.28</ecNumber>
    </submittedName>
</protein>
<dbReference type="PANTHER" id="PTHR30404">
    <property type="entry name" value="N-ACETYLMURAMOYL-L-ALANINE AMIDASE"/>
    <property type="match status" value="1"/>
</dbReference>
<evidence type="ECO:0000256" key="3">
    <source>
        <dbReference type="SAM" id="SignalP"/>
    </source>
</evidence>
<organism evidence="5 6">
    <name type="scientific">Gracilibacillus salinarum</name>
    <dbReference type="NCBI Taxonomy" id="2932255"/>
    <lineage>
        <taxon>Bacteria</taxon>
        <taxon>Bacillati</taxon>
        <taxon>Bacillota</taxon>
        <taxon>Bacilli</taxon>
        <taxon>Bacillales</taxon>
        <taxon>Bacillaceae</taxon>
        <taxon>Gracilibacillus</taxon>
    </lineage>
</organism>
<evidence type="ECO:0000256" key="1">
    <source>
        <dbReference type="ARBA" id="ARBA00022801"/>
    </source>
</evidence>
<evidence type="ECO:0000313" key="5">
    <source>
        <dbReference type="EMBL" id="UOQ86857.1"/>
    </source>
</evidence>
<keyword evidence="2" id="KW-0961">Cell wall biogenesis/degradation</keyword>
<dbReference type="InterPro" id="IPR002508">
    <property type="entry name" value="MurNAc-LAA_cat"/>
</dbReference>
<dbReference type="Gene3D" id="3.40.630.40">
    <property type="entry name" value="Zn-dependent exopeptidases"/>
    <property type="match status" value="1"/>
</dbReference>
<reference evidence="5 6" key="1">
    <citation type="submission" date="2022-04" db="EMBL/GenBank/DDBJ databases">
        <title>Gracilibacillus sp. isolated from saltern.</title>
        <authorList>
            <person name="Won M."/>
            <person name="Lee C.-M."/>
            <person name="Woen H.-Y."/>
            <person name="Kwon S.-W."/>
        </authorList>
    </citation>
    <scope>NUCLEOTIDE SEQUENCE [LARGE SCALE GENOMIC DNA]</scope>
    <source>
        <strain evidence="5 6">SSPM10-3</strain>
    </source>
</reference>
<feature type="signal peptide" evidence="3">
    <location>
        <begin position="1"/>
        <end position="23"/>
    </location>
</feature>
<dbReference type="Proteomes" id="UP000831537">
    <property type="component" value="Chromosome"/>
</dbReference>
<dbReference type="SMART" id="SM00646">
    <property type="entry name" value="Ami_3"/>
    <property type="match status" value="1"/>
</dbReference>
<evidence type="ECO:0000313" key="6">
    <source>
        <dbReference type="Proteomes" id="UP000831537"/>
    </source>
</evidence>
<dbReference type="Pfam" id="PF08239">
    <property type="entry name" value="SH3_3"/>
    <property type="match status" value="2"/>
</dbReference>
<keyword evidence="1 5" id="KW-0378">Hydrolase</keyword>
<dbReference type="EMBL" id="CP095071">
    <property type="protein sequence ID" value="UOQ86857.1"/>
    <property type="molecule type" value="Genomic_DNA"/>
</dbReference>
<accession>A0ABY4GUI4</accession>
<proteinExistence type="predicted"/>
<dbReference type="GO" id="GO:0008745">
    <property type="term" value="F:N-acetylmuramoyl-L-alanine amidase activity"/>
    <property type="evidence" value="ECO:0007669"/>
    <property type="project" value="UniProtKB-EC"/>
</dbReference>